<dbReference type="Proteomes" id="UP001321760">
    <property type="component" value="Unassembled WGS sequence"/>
</dbReference>
<comment type="caution">
    <text evidence="1">The sequence shown here is derived from an EMBL/GenBank/DDBJ whole genome shotgun (WGS) entry which is preliminary data.</text>
</comment>
<dbReference type="EMBL" id="MU865963">
    <property type="protein sequence ID" value="KAK4445694.1"/>
    <property type="molecule type" value="Genomic_DNA"/>
</dbReference>
<proteinExistence type="predicted"/>
<name>A0AAV9GC24_9PEZI</name>
<sequence length="285" mass="31860">MTSSTATPQLSLLEIIHRHSRERLFVHPLLWTPRQCALLDCRFQFHEADDPVDATTETGADKADNNVDKELAEDIALAADTFCQQVAFYHVFTKQGTGLHSNKGKYGGVHLCFGKQQVAYIKCNNILVTSHASNLIAPRVAVLDFGAPGTRRKMRIDRSIGGRRNRHNPPVKFLIQHRIRRLTPQDPRQDPYILALFIAMAQARKAALGPMGLGSDGTWPVTLIMNDCGKAPHVYVYTASVPEGLLLMFENPKKQLPLVGMEIHCTLVKFQSYESLVTRLHRAAL</sequence>
<dbReference type="AlphaFoldDB" id="A0AAV9GC24"/>
<organism evidence="1 2">
    <name type="scientific">Podospora aff. communis PSN243</name>
    <dbReference type="NCBI Taxonomy" id="3040156"/>
    <lineage>
        <taxon>Eukaryota</taxon>
        <taxon>Fungi</taxon>
        <taxon>Dikarya</taxon>
        <taxon>Ascomycota</taxon>
        <taxon>Pezizomycotina</taxon>
        <taxon>Sordariomycetes</taxon>
        <taxon>Sordariomycetidae</taxon>
        <taxon>Sordariales</taxon>
        <taxon>Podosporaceae</taxon>
        <taxon>Podospora</taxon>
    </lineage>
</organism>
<reference evidence="1" key="2">
    <citation type="submission" date="2023-05" db="EMBL/GenBank/DDBJ databases">
        <authorList>
            <consortium name="Lawrence Berkeley National Laboratory"/>
            <person name="Steindorff A."/>
            <person name="Hensen N."/>
            <person name="Bonometti L."/>
            <person name="Westerberg I."/>
            <person name="Brannstrom I.O."/>
            <person name="Guillou S."/>
            <person name="Cros-Aarteil S."/>
            <person name="Calhoun S."/>
            <person name="Haridas S."/>
            <person name="Kuo A."/>
            <person name="Mondo S."/>
            <person name="Pangilinan J."/>
            <person name="Riley R."/>
            <person name="Labutti K."/>
            <person name="Andreopoulos B."/>
            <person name="Lipzen A."/>
            <person name="Chen C."/>
            <person name="Yanf M."/>
            <person name="Daum C."/>
            <person name="Ng V."/>
            <person name="Clum A."/>
            <person name="Ohm R."/>
            <person name="Martin F."/>
            <person name="Silar P."/>
            <person name="Natvig D."/>
            <person name="Lalanne C."/>
            <person name="Gautier V."/>
            <person name="Ament-Velasquez S.L."/>
            <person name="Kruys A."/>
            <person name="Hutchinson M.I."/>
            <person name="Powell A.J."/>
            <person name="Barry K."/>
            <person name="Miller A.N."/>
            <person name="Grigoriev I.V."/>
            <person name="Debuchy R."/>
            <person name="Gladieux P."/>
            <person name="Thoren M.H."/>
            <person name="Johannesson H."/>
        </authorList>
    </citation>
    <scope>NUCLEOTIDE SEQUENCE</scope>
    <source>
        <strain evidence="1">PSN243</strain>
    </source>
</reference>
<evidence type="ECO:0000313" key="2">
    <source>
        <dbReference type="Proteomes" id="UP001321760"/>
    </source>
</evidence>
<reference evidence="1" key="1">
    <citation type="journal article" date="2023" name="Mol. Phylogenet. Evol.">
        <title>Genome-scale phylogeny and comparative genomics of the fungal order Sordariales.</title>
        <authorList>
            <person name="Hensen N."/>
            <person name="Bonometti L."/>
            <person name="Westerberg I."/>
            <person name="Brannstrom I.O."/>
            <person name="Guillou S."/>
            <person name="Cros-Aarteil S."/>
            <person name="Calhoun S."/>
            <person name="Haridas S."/>
            <person name="Kuo A."/>
            <person name="Mondo S."/>
            <person name="Pangilinan J."/>
            <person name="Riley R."/>
            <person name="LaButti K."/>
            <person name="Andreopoulos B."/>
            <person name="Lipzen A."/>
            <person name="Chen C."/>
            <person name="Yan M."/>
            <person name="Daum C."/>
            <person name="Ng V."/>
            <person name="Clum A."/>
            <person name="Steindorff A."/>
            <person name="Ohm R.A."/>
            <person name="Martin F."/>
            <person name="Silar P."/>
            <person name="Natvig D.O."/>
            <person name="Lalanne C."/>
            <person name="Gautier V."/>
            <person name="Ament-Velasquez S.L."/>
            <person name="Kruys A."/>
            <person name="Hutchinson M.I."/>
            <person name="Powell A.J."/>
            <person name="Barry K."/>
            <person name="Miller A.N."/>
            <person name="Grigoriev I.V."/>
            <person name="Debuchy R."/>
            <person name="Gladieux P."/>
            <person name="Hiltunen Thoren M."/>
            <person name="Johannesson H."/>
        </authorList>
    </citation>
    <scope>NUCLEOTIDE SEQUENCE</scope>
    <source>
        <strain evidence="1">PSN243</strain>
    </source>
</reference>
<evidence type="ECO:0000313" key="1">
    <source>
        <dbReference type="EMBL" id="KAK4445694.1"/>
    </source>
</evidence>
<gene>
    <name evidence="1" type="ORF">QBC34DRAFT_471867</name>
</gene>
<keyword evidence="2" id="KW-1185">Reference proteome</keyword>
<protein>
    <submittedName>
        <fullName evidence="1">Uncharacterized protein</fullName>
    </submittedName>
</protein>
<accession>A0AAV9GC24</accession>